<sequence length="103" mass="10598">MTSVKMVLTYSAISTLTSVFAAITPPNADSGSQSWALRCASATDSAEIAMPHGLACLMIATQISSWSNAARHAASASVKLLYDISFPCSWSACAKPGQALASA</sequence>
<feature type="chain" id="PRO_5015728123" description="Secreted protein" evidence="1">
    <location>
        <begin position="22"/>
        <end position="103"/>
    </location>
</feature>
<keyword evidence="1" id="KW-0732">Signal</keyword>
<dbReference type="AlphaFoldDB" id="A0A2S8BQJ0"/>
<dbReference type="EMBL" id="PPEA01000120">
    <property type="protein sequence ID" value="PQM48945.1"/>
    <property type="molecule type" value="Genomic_DNA"/>
</dbReference>
<comment type="caution">
    <text evidence="2">The sequence shown here is derived from an EMBL/GenBank/DDBJ whole genome shotgun (WGS) entry which is preliminary data.</text>
</comment>
<dbReference type="Proteomes" id="UP000238296">
    <property type="component" value="Unassembled WGS sequence"/>
</dbReference>
<evidence type="ECO:0000256" key="1">
    <source>
        <dbReference type="SAM" id="SignalP"/>
    </source>
</evidence>
<proteinExistence type="predicted"/>
<feature type="signal peptide" evidence="1">
    <location>
        <begin position="1"/>
        <end position="21"/>
    </location>
</feature>
<evidence type="ECO:0000313" key="3">
    <source>
        <dbReference type="Proteomes" id="UP000238296"/>
    </source>
</evidence>
<organism evidence="2 3">
    <name type="scientific">Mycobacterium talmoniae</name>
    <dbReference type="NCBI Taxonomy" id="1858794"/>
    <lineage>
        <taxon>Bacteria</taxon>
        <taxon>Bacillati</taxon>
        <taxon>Actinomycetota</taxon>
        <taxon>Actinomycetes</taxon>
        <taxon>Mycobacteriales</taxon>
        <taxon>Mycobacteriaceae</taxon>
        <taxon>Mycobacterium</taxon>
    </lineage>
</organism>
<accession>A0A2S8BQJ0</accession>
<protein>
    <recommendedName>
        <fullName evidence="4">Secreted protein</fullName>
    </recommendedName>
</protein>
<evidence type="ECO:0000313" key="2">
    <source>
        <dbReference type="EMBL" id="PQM48945.1"/>
    </source>
</evidence>
<evidence type="ECO:0008006" key="4">
    <source>
        <dbReference type="Google" id="ProtNLM"/>
    </source>
</evidence>
<name>A0A2S8BQJ0_9MYCO</name>
<gene>
    <name evidence="2" type="ORF">C1Y40_00836</name>
</gene>
<reference evidence="2 3" key="1">
    <citation type="journal article" date="2017" name="Int. J. Syst. Evol. Microbiol.">
        <title>Mycobacterium talmoniae sp. nov., a slowly growing mycobacterium isolated from human respiratory samples.</title>
        <authorList>
            <person name="Davidson R.M."/>
            <person name="DeGroote M.A."/>
            <person name="Marola J.L."/>
            <person name="Buss S."/>
            <person name="Jones V."/>
            <person name="McNeil M.R."/>
            <person name="Freifeld A.G."/>
            <person name="Elaine Epperson L."/>
            <person name="Hasan N.A."/>
            <person name="Jackson M."/>
            <person name="Iwen P.C."/>
            <person name="Salfinger M."/>
            <person name="Strong M."/>
        </authorList>
    </citation>
    <scope>NUCLEOTIDE SEQUENCE [LARGE SCALE GENOMIC DNA]</scope>
    <source>
        <strain evidence="2 3">ATCC BAA-2683</strain>
    </source>
</reference>